<protein>
    <recommendedName>
        <fullName evidence="3">biotin--[biotin carboxyl-carrier protein] ligase</fullName>
        <ecNumber evidence="3">6.3.4.15</ecNumber>
    </recommendedName>
</protein>
<dbReference type="PANTHER" id="PTHR12835:SF5">
    <property type="entry name" value="BIOTIN--PROTEIN LIGASE"/>
    <property type="match status" value="1"/>
</dbReference>
<reference evidence="5 6" key="1">
    <citation type="submission" date="2018-03" db="EMBL/GenBank/DDBJ databases">
        <title>Genomic Encyclopedia of Archaeal and Bacterial Type Strains, Phase II (KMG-II): from individual species to whole genera.</title>
        <authorList>
            <person name="Goeker M."/>
        </authorList>
    </citation>
    <scope>NUCLEOTIDE SEQUENCE [LARGE SCALE GENOMIC DNA]</scope>
    <source>
        <strain evidence="5 6">DSM 45211</strain>
    </source>
</reference>
<dbReference type="EC" id="6.3.4.15" evidence="3"/>
<comment type="caution">
    <text evidence="5">The sequence shown here is derived from an EMBL/GenBank/DDBJ whole genome shotgun (WGS) entry which is preliminary data.</text>
</comment>
<dbReference type="SUPFAM" id="SSF55681">
    <property type="entry name" value="Class II aaRS and biotin synthetases"/>
    <property type="match status" value="1"/>
</dbReference>
<dbReference type="Proteomes" id="UP000243528">
    <property type="component" value="Unassembled WGS sequence"/>
</dbReference>
<dbReference type="Gene3D" id="2.30.30.100">
    <property type="match status" value="1"/>
</dbReference>
<dbReference type="PROSITE" id="PS51733">
    <property type="entry name" value="BPL_LPL_CATALYTIC"/>
    <property type="match status" value="1"/>
</dbReference>
<sequence>MWSVRWVASTGSTNADVAAAARDGTAEGLLVVADHQTAGRGRLDRRWEAPAGASVAMSFLLRPDDVSVVRWPWLPLLMGVAVVDAVDAAGARDVRLKWPNDVLAGGRKLAGILVERVDTPLGPAAVAGVGINLSQAEEQLPAGATSLRLARADVKAVSGADAVSGTEIDREDVVARVSSSLEQHYTDWHAAAGDPAAGLAAAYAQRCDTLGRDVRVELPAGGDMTGRAVEIDEFGRLVLDTGGATTAVGAGDIVHLRPAAAG</sequence>
<dbReference type="InterPro" id="IPR004143">
    <property type="entry name" value="BPL_LPL_catalytic"/>
</dbReference>
<dbReference type="EMBL" id="PYGE01000008">
    <property type="protein sequence ID" value="PSL03172.1"/>
    <property type="molecule type" value="Genomic_DNA"/>
</dbReference>
<feature type="domain" description="BPL/LPL catalytic" evidence="4">
    <location>
        <begin position="3"/>
        <end position="189"/>
    </location>
</feature>
<dbReference type="AlphaFoldDB" id="A0A2P8E117"/>
<dbReference type="PANTHER" id="PTHR12835">
    <property type="entry name" value="BIOTIN PROTEIN LIGASE"/>
    <property type="match status" value="1"/>
</dbReference>
<evidence type="ECO:0000313" key="5">
    <source>
        <dbReference type="EMBL" id="PSL03172.1"/>
    </source>
</evidence>
<evidence type="ECO:0000256" key="3">
    <source>
        <dbReference type="ARBA" id="ARBA00024227"/>
    </source>
</evidence>
<evidence type="ECO:0000313" key="6">
    <source>
        <dbReference type="Proteomes" id="UP000243528"/>
    </source>
</evidence>
<dbReference type="InterPro" id="IPR003142">
    <property type="entry name" value="BPL_C"/>
</dbReference>
<dbReference type="Gene3D" id="3.30.930.10">
    <property type="entry name" value="Bira Bifunctional Protein, Domain 2"/>
    <property type="match status" value="1"/>
</dbReference>
<dbReference type="Pfam" id="PF03099">
    <property type="entry name" value="BPL_LplA_LipB"/>
    <property type="match status" value="1"/>
</dbReference>
<dbReference type="GO" id="GO:0004077">
    <property type="term" value="F:biotin--[biotin carboxyl-carrier protein] ligase activity"/>
    <property type="evidence" value="ECO:0007669"/>
    <property type="project" value="UniProtKB-EC"/>
</dbReference>
<evidence type="ECO:0000259" key="4">
    <source>
        <dbReference type="PROSITE" id="PS51733"/>
    </source>
</evidence>
<keyword evidence="6" id="KW-1185">Reference proteome</keyword>
<dbReference type="NCBIfam" id="TIGR00121">
    <property type="entry name" value="birA_ligase"/>
    <property type="match status" value="1"/>
</dbReference>
<evidence type="ECO:0000256" key="2">
    <source>
        <dbReference type="ARBA" id="ARBA00023267"/>
    </source>
</evidence>
<accession>A0A2P8E117</accession>
<dbReference type="Pfam" id="PF02237">
    <property type="entry name" value="BPL_C"/>
    <property type="match status" value="1"/>
</dbReference>
<dbReference type="InterPro" id="IPR004408">
    <property type="entry name" value="Biotin_CoA_COase_ligase"/>
</dbReference>
<dbReference type="RefSeq" id="WP_205740680.1">
    <property type="nucleotide sequence ID" value="NZ_ML142902.1"/>
</dbReference>
<keyword evidence="2" id="KW-0092">Biotin</keyword>
<organism evidence="5 6">
    <name type="scientific">Haloactinopolyspora alba</name>
    <dbReference type="NCBI Taxonomy" id="648780"/>
    <lineage>
        <taxon>Bacteria</taxon>
        <taxon>Bacillati</taxon>
        <taxon>Actinomycetota</taxon>
        <taxon>Actinomycetes</taxon>
        <taxon>Jiangellales</taxon>
        <taxon>Jiangellaceae</taxon>
        <taxon>Haloactinopolyspora</taxon>
    </lineage>
</organism>
<proteinExistence type="predicted"/>
<dbReference type="CDD" id="cd16442">
    <property type="entry name" value="BPL"/>
    <property type="match status" value="1"/>
</dbReference>
<name>A0A2P8E117_9ACTN</name>
<gene>
    <name evidence="5" type="ORF">CLV30_10884</name>
</gene>
<keyword evidence="1 5" id="KW-0436">Ligase</keyword>
<dbReference type="GO" id="GO:0005737">
    <property type="term" value="C:cytoplasm"/>
    <property type="evidence" value="ECO:0007669"/>
    <property type="project" value="TreeGrafter"/>
</dbReference>
<evidence type="ECO:0000256" key="1">
    <source>
        <dbReference type="ARBA" id="ARBA00022598"/>
    </source>
</evidence>
<dbReference type="InterPro" id="IPR045864">
    <property type="entry name" value="aa-tRNA-synth_II/BPL/LPL"/>
</dbReference>